<dbReference type="Pfam" id="PF12013">
    <property type="entry name" value="OrsD"/>
    <property type="match status" value="1"/>
</dbReference>
<evidence type="ECO:0008006" key="4">
    <source>
        <dbReference type="Google" id="ProtNLM"/>
    </source>
</evidence>
<accession>A0AAD4CA13</accession>
<dbReference type="AlphaFoldDB" id="A0AAD4CA13"/>
<feature type="compositionally biased region" description="Polar residues" evidence="1">
    <location>
        <begin position="56"/>
        <end position="66"/>
    </location>
</feature>
<name>A0AAD4CA13_ASPNN</name>
<dbReference type="Proteomes" id="UP001194746">
    <property type="component" value="Unassembled WGS sequence"/>
</dbReference>
<protein>
    <recommendedName>
        <fullName evidence="4">C2H2-type domain-containing protein</fullName>
    </recommendedName>
</protein>
<dbReference type="InterPro" id="IPR022698">
    <property type="entry name" value="OrsD"/>
</dbReference>
<reference evidence="2" key="1">
    <citation type="journal article" date="2019" name="Beilstein J. Org. Chem.">
        <title>Nanangenines: drimane sesquiterpenoids as the dominant metabolite cohort of a novel Australian fungus, Aspergillus nanangensis.</title>
        <authorList>
            <person name="Lacey H.J."/>
            <person name="Gilchrist C.L.M."/>
            <person name="Crombie A."/>
            <person name="Kalaitzis J.A."/>
            <person name="Vuong D."/>
            <person name="Rutledge P.J."/>
            <person name="Turner P."/>
            <person name="Pitt J.I."/>
            <person name="Lacey E."/>
            <person name="Chooi Y.H."/>
            <person name="Piggott A.M."/>
        </authorList>
    </citation>
    <scope>NUCLEOTIDE SEQUENCE</scope>
    <source>
        <strain evidence="2">MST-FP2251</strain>
    </source>
</reference>
<evidence type="ECO:0000256" key="1">
    <source>
        <dbReference type="SAM" id="MobiDB-lite"/>
    </source>
</evidence>
<feature type="region of interest" description="Disordered" evidence="1">
    <location>
        <begin position="56"/>
        <end position="81"/>
    </location>
</feature>
<sequence length="116" mass="13447">METIASNPNLPSYLRVLPQYRVILCITHGSCYTHHNLDRHLRDKHRVPSYQRQQIEQSNELQSVARTSGGVVQPADGSSEVSRLPTVRGFLCHHPNYLFRTTSTDQIRKHYNQKHQ</sequence>
<reference evidence="2" key="2">
    <citation type="submission" date="2020-02" db="EMBL/GenBank/DDBJ databases">
        <authorList>
            <person name="Gilchrist C.L.M."/>
            <person name="Chooi Y.-H."/>
        </authorList>
    </citation>
    <scope>NUCLEOTIDE SEQUENCE</scope>
    <source>
        <strain evidence="2">MST-FP2251</strain>
    </source>
</reference>
<proteinExistence type="predicted"/>
<keyword evidence="3" id="KW-1185">Reference proteome</keyword>
<evidence type="ECO:0000313" key="2">
    <source>
        <dbReference type="EMBL" id="KAF9882609.1"/>
    </source>
</evidence>
<evidence type="ECO:0000313" key="3">
    <source>
        <dbReference type="Proteomes" id="UP001194746"/>
    </source>
</evidence>
<gene>
    <name evidence="2" type="ORF">FE257_005967</name>
</gene>
<organism evidence="2 3">
    <name type="scientific">Aspergillus nanangensis</name>
    <dbReference type="NCBI Taxonomy" id="2582783"/>
    <lineage>
        <taxon>Eukaryota</taxon>
        <taxon>Fungi</taxon>
        <taxon>Dikarya</taxon>
        <taxon>Ascomycota</taxon>
        <taxon>Pezizomycotina</taxon>
        <taxon>Eurotiomycetes</taxon>
        <taxon>Eurotiomycetidae</taxon>
        <taxon>Eurotiales</taxon>
        <taxon>Aspergillaceae</taxon>
        <taxon>Aspergillus</taxon>
        <taxon>Aspergillus subgen. Circumdati</taxon>
    </lineage>
</organism>
<comment type="caution">
    <text evidence="2">The sequence shown here is derived from an EMBL/GenBank/DDBJ whole genome shotgun (WGS) entry which is preliminary data.</text>
</comment>
<dbReference type="EMBL" id="VCAU01000265">
    <property type="protein sequence ID" value="KAF9882609.1"/>
    <property type="molecule type" value="Genomic_DNA"/>
</dbReference>